<keyword evidence="3" id="KW-1185">Reference proteome</keyword>
<sequence>MKLSVAEHLLVPKKKAQQEHLGINLSKASFLSFYKANFRMGAACSSGSTADARPVHSASRRRDNSNVSIGQREDDSMLSINNDRIRFPPVIDASIVSIPAAAAAAPQPRSSTSSSSTPATNLEERSVAERNIEAILERTRSGVALDASAGFSLGAGPHHSSHHQDYSTGGNLVGVSSGNAKLSEDVSMRLDMLVQISKSGSSRVDGYSMPLRSSRNSQRQRSTTYFGDQLMTDSTVQEF</sequence>
<reference evidence="3" key="1">
    <citation type="submission" date="2015-09" db="EMBL/GenBank/DDBJ databases">
        <authorList>
            <consortium name="Pathogen Informatics"/>
        </authorList>
    </citation>
    <scope>NUCLEOTIDE SEQUENCE [LARGE SCALE GENOMIC DNA]</scope>
    <source>
        <strain evidence="3">Lake Konstanz</strain>
    </source>
</reference>
<accession>A0A0S4JBP3</accession>
<dbReference type="VEuPathDB" id="TriTrypDB:BSAL_07110"/>
<feature type="compositionally biased region" description="Low complexity" evidence="1">
    <location>
        <begin position="212"/>
        <end position="222"/>
    </location>
</feature>
<feature type="region of interest" description="Disordered" evidence="1">
    <location>
        <begin position="102"/>
        <end position="126"/>
    </location>
</feature>
<evidence type="ECO:0000313" key="3">
    <source>
        <dbReference type="Proteomes" id="UP000051952"/>
    </source>
</evidence>
<dbReference type="Proteomes" id="UP000051952">
    <property type="component" value="Unassembled WGS sequence"/>
</dbReference>
<evidence type="ECO:0000313" key="2">
    <source>
        <dbReference type="EMBL" id="CUG86867.1"/>
    </source>
</evidence>
<organism evidence="2 3">
    <name type="scientific">Bodo saltans</name>
    <name type="common">Flagellated protozoan</name>
    <dbReference type="NCBI Taxonomy" id="75058"/>
    <lineage>
        <taxon>Eukaryota</taxon>
        <taxon>Discoba</taxon>
        <taxon>Euglenozoa</taxon>
        <taxon>Kinetoplastea</taxon>
        <taxon>Metakinetoplastina</taxon>
        <taxon>Eubodonida</taxon>
        <taxon>Bodonidae</taxon>
        <taxon>Bodo</taxon>
    </lineage>
</organism>
<name>A0A0S4JBP3_BODSA</name>
<dbReference type="AlphaFoldDB" id="A0A0S4JBP3"/>
<evidence type="ECO:0000256" key="1">
    <source>
        <dbReference type="SAM" id="MobiDB-lite"/>
    </source>
</evidence>
<feature type="region of interest" description="Disordered" evidence="1">
    <location>
        <begin position="44"/>
        <end position="75"/>
    </location>
</feature>
<protein>
    <submittedName>
        <fullName evidence="2">Uncharacterized protein</fullName>
    </submittedName>
</protein>
<gene>
    <name evidence="2" type="ORF">BSAL_07110</name>
</gene>
<feature type="compositionally biased region" description="Low complexity" evidence="1">
    <location>
        <begin position="102"/>
        <end position="120"/>
    </location>
</feature>
<dbReference type="EMBL" id="CYKH01001400">
    <property type="protein sequence ID" value="CUG86867.1"/>
    <property type="molecule type" value="Genomic_DNA"/>
</dbReference>
<proteinExistence type="predicted"/>
<feature type="region of interest" description="Disordered" evidence="1">
    <location>
        <begin position="203"/>
        <end position="223"/>
    </location>
</feature>